<gene>
    <name evidence="1" type="ORF">PTI45_04657</name>
</gene>
<comment type="caution">
    <text evidence="1">The sequence shown here is derived from an EMBL/GenBank/DDBJ whole genome shotgun (WGS) entry which is preliminary data.</text>
</comment>
<evidence type="ECO:0000313" key="1">
    <source>
        <dbReference type="EMBL" id="ODP26021.1"/>
    </source>
</evidence>
<keyword evidence="2" id="KW-1185">Reference proteome</keyword>
<reference evidence="1 2" key="1">
    <citation type="submission" date="2016-08" db="EMBL/GenBank/DDBJ databases">
        <title>Genome sequencing of Paenibacillus sp. TI45-13ar, isolated from Korean traditional nuruk.</title>
        <authorList>
            <person name="Kim S.-J."/>
        </authorList>
    </citation>
    <scope>NUCLEOTIDE SEQUENCE [LARGE SCALE GENOMIC DNA]</scope>
    <source>
        <strain evidence="1 2">TI45-13ar</strain>
    </source>
</reference>
<sequence>MKKYDKDFKLKDWRIGGAEELAFLLNKEVIKEPERFINLFEKLNFEIDLNYTIAFLNGLAESIVSNESLFRAIRFLEDSKEKFIQRTIAKIIEKRGAEDTPKQIINLLESYLYSNNEEELIYKDDPLTGYYNSVRGSAMQALLEIFSDNEVKRWDILHFASSSSDIYLLAGCIYELKYMISIDKERALNLFENIVKDNYQLYFTSETVTFLKYIMYKLDDKLISHLQILFKSTDSEIQEETASLIAVAIMTPSICENEHVQQLLNQLFETSLNGSISQRKGMIKTISNNIIDYPSPIALSAFYHLMNDNDKEVLQLFSSFLIYIKTKKVILTSSIQEMIFTLIKSKASEYVGFTFASTLLEYSVKNPEWTLLTINTWLESSYSNESKNYSYLDIDYLIRAVMKIYNFPTSTEDMKKKSMDIFDIIMQSFSKSAQRLLTEWDRR</sequence>
<evidence type="ECO:0008006" key="3">
    <source>
        <dbReference type="Google" id="ProtNLM"/>
    </source>
</evidence>
<organism evidence="1 2">
    <name type="scientific">Paenibacillus nuruki</name>
    <dbReference type="NCBI Taxonomy" id="1886670"/>
    <lineage>
        <taxon>Bacteria</taxon>
        <taxon>Bacillati</taxon>
        <taxon>Bacillota</taxon>
        <taxon>Bacilli</taxon>
        <taxon>Bacillales</taxon>
        <taxon>Paenibacillaceae</taxon>
        <taxon>Paenibacillus</taxon>
    </lineage>
</organism>
<dbReference type="SUPFAM" id="SSF48371">
    <property type="entry name" value="ARM repeat"/>
    <property type="match status" value="1"/>
</dbReference>
<name>A0A1E3KXI5_9BACL</name>
<dbReference type="EMBL" id="MDER01000102">
    <property type="protein sequence ID" value="ODP26021.1"/>
    <property type="molecule type" value="Genomic_DNA"/>
</dbReference>
<dbReference type="InterPro" id="IPR011989">
    <property type="entry name" value="ARM-like"/>
</dbReference>
<protein>
    <recommendedName>
        <fullName evidence="3">HEAT repeat domain-containing protein</fullName>
    </recommendedName>
</protein>
<evidence type="ECO:0000313" key="2">
    <source>
        <dbReference type="Proteomes" id="UP000094578"/>
    </source>
</evidence>
<accession>A0A1E3KXI5</accession>
<dbReference type="Gene3D" id="1.25.10.10">
    <property type="entry name" value="Leucine-rich Repeat Variant"/>
    <property type="match status" value="1"/>
</dbReference>
<dbReference type="AlphaFoldDB" id="A0A1E3KXI5"/>
<proteinExistence type="predicted"/>
<dbReference type="Proteomes" id="UP000094578">
    <property type="component" value="Unassembled WGS sequence"/>
</dbReference>
<dbReference type="InterPro" id="IPR016024">
    <property type="entry name" value="ARM-type_fold"/>
</dbReference>